<dbReference type="Proteomes" id="UP000441925">
    <property type="component" value="Unassembled WGS sequence"/>
</dbReference>
<protein>
    <submittedName>
        <fullName evidence="4">Cysteine hydrolase</fullName>
    </submittedName>
</protein>
<dbReference type="GO" id="GO:0016787">
    <property type="term" value="F:hydrolase activity"/>
    <property type="evidence" value="ECO:0007669"/>
    <property type="project" value="UniProtKB-KW"/>
</dbReference>
<dbReference type="CDD" id="cd00431">
    <property type="entry name" value="cysteine_hydrolases"/>
    <property type="match status" value="1"/>
</dbReference>
<name>A0A6N7VE84_9FIRM</name>
<proteinExistence type="inferred from homology"/>
<evidence type="ECO:0000313" key="4">
    <source>
        <dbReference type="EMBL" id="MSS77768.1"/>
    </source>
</evidence>
<dbReference type="InterPro" id="IPR050272">
    <property type="entry name" value="Isochorismatase-like_hydrls"/>
</dbReference>
<evidence type="ECO:0000313" key="5">
    <source>
        <dbReference type="Proteomes" id="UP000441925"/>
    </source>
</evidence>
<gene>
    <name evidence="4" type="ORF">FYJ26_04970</name>
</gene>
<evidence type="ECO:0000256" key="2">
    <source>
        <dbReference type="ARBA" id="ARBA00022801"/>
    </source>
</evidence>
<organism evidence="4 5">
    <name type="scientific">Anaerococcus porci</name>
    <dbReference type="NCBI Taxonomy" id="2652269"/>
    <lineage>
        <taxon>Bacteria</taxon>
        <taxon>Bacillati</taxon>
        <taxon>Bacillota</taxon>
        <taxon>Tissierellia</taxon>
        <taxon>Tissierellales</taxon>
        <taxon>Peptoniphilaceae</taxon>
        <taxon>Anaerococcus</taxon>
    </lineage>
</organism>
<dbReference type="Gene3D" id="3.40.50.850">
    <property type="entry name" value="Isochorismatase-like"/>
    <property type="match status" value="1"/>
</dbReference>
<keyword evidence="5" id="KW-1185">Reference proteome</keyword>
<sequence>MDISKSALILIDLQKGVTAVDLKPHKAEQIIANTNNLIKNFRKENGFIAFVRTAFIDNIDILPADKNLRSLSDLKESFDQIDNRLDFKQNDYLVTKRGFSAFFGTDLDLELRRHNVENLVFAGVSTHIGIDTAARDGYQLNYKIYFVEDAISAPKEKQHEFVINEIFPLYGEVLKTENLI</sequence>
<accession>A0A6N7VE84</accession>
<dbReference type="Pfam" id="PF00857">
    <property type="entry name" value="Isochorismatase"/>
    <property type="match status" value="1"/>
</dbReference>
<comment type="similarity">
    <text evidence="1">Belongs to the isochorismatase family.</text>
</comment>
<dbReference type="SUPFAM" id="SSF52499">
    <property type="entry name" value="Isochorismatase-like hydrolases"/>
    <property type="match status" value="1"/>
</dbReference>
<dbReference type="InterPro" id="IPR036380">
    <property type="entry name" value="Isochorismatase-like_sf"/>
</dbReference>
<keyword evidence="2 4" id="KW-0378">Hydrolase</keyword>
<dbReference type="PANTHER" id="PTHR43540">
    <property type="entry name" value="PEROXYUREIDOACRYLATE/UREIDOACRYLATE AMIDOHYDROLASE-RELATED"/>
    <property type="match status" value="1"/>
</dbReference>
<dbReference type="AlphaFoldDB" id="A0A6N7VE84"/>
<comment type="caution">
    <text evidence="4">The sequence shown here is derived from an EMBL/GenBank/DDBJ whole genome shotgun (WGS) entry which is preliminary data.</text>
</comment>
<evidence type="ECO:0000259" key="3">
    <source>
        <dbReference type="Pfam" id="PF00857"/>
    </source>
</evidence>
<dbReference type="PANTHER" id="PTHR43540:SF7">
    <property type="entry name" value="ISOCHORISMATASE FAMILY PROTEIN YECD"/>
    <property type="match status" value="1"/>
</dbReference>
<dbReference type="EMBL" id="VULQ01000005">
    <property type="protein sequence ID" value="MSS77768.1"/>
    <property type="molecule type" value="Genomic_DNA"/>
</dbReference>
<evidence type="ECO:0000256" key="1">
    <source>
        <dbReference type="ARBA" id="ARBA00006336"/>
    </source>
</evidence>
<dbReference type="InterPro" id="IPR000868">
    <property type="entry name" value="Isochorismatase-like_dom"/>
</dbReference>
<reference evidence="4 5" key="1">
    <citation type="submission" date="2019-08" db="EMBL/GenBank/DDBJ databases">
        <title>In-depth cultivation of the pig gut microbiome towards novel bacterial diversity and tailored functional studies.</title>
        <authorList>
            <person name="Wylensek D."/>
            <person name="Hitch T.C.A."/>
            <person name="Clavel T."/>
        </authorList>
    </citation>
    <scope>NUCLEOTIDE SEQUENCE [LARGE SCALE GENOMIC DNA]</scope>
    <source>
        <strain evidence="4 5">WCA-380-WT-2B</strain>
    </source>
</reference>
<dbReference type="RefSeq" id="WP_154540246.1">
    <property type="nucleotide sequence ID" value="NZ_JAXDSU010000072.1"/>
</dbReference>
<feature type="domain" description="Isochorismatase-like" evidence="3">
    <location>
        <begin position="6"/>
        <end position="177"/>
    </location>
</feature>